<gene>
    <name evidence="2" type="ORF">CPT03_16325</name>
</gene>
<evidence type="ECO:0000313" key="3">
    <source>
        <dbReference type="Proteomes" id="UP000223749"/>
    </source>
</evidence>
<protein>
    <recommendedName>
        <fullName evidence="4">Deoxyuridine 5'-triphosphate nucleotidohydrolase</fullName>
    </recommendedName>
</protein>
<dbReference type="InterPro" id="IPR025634">
    <property type="entry name" value="DUF4292"/>
</dbReference>
<feature type="chain" id="PRO_5013770117" description="Deoxyuridine 5'-triphosphate nucleotidohydrolase" evidence="1">
    <location>
        <begin position="21"/>
        <end position="260"/>
    </location>
</feature>
<keyword evidence="3" id="KW-1185">Reference proteome</keyword>
<reference evidence="2 3" key="1">
    <citation type="submission" date="2017-10" db="EMBL/GenBank/DDBJ databases">
        <title>Whole genome of Pedobacter ginsengisoli T01R-27 isolated from tomato rhizosphere.</title>
        <authorList>
            <person name="Weon H.-Y."/>
            <person name="Lee S.A."/>
            <person name="Sang M.K."/>
            <person name="Song J."/>
        </authorList>
    </citation>
    <scope>NUCLEOTIDE SEQUENCE [LARGE SCALE GENOMIC DNA]</scope>
    <source>
        <strain evidence="2 3">T01R-27</strain>
    </source>
</reference>
<dbReference type="PROSITE" id="PS51257">
    <property type="entry name" value="PROKAR_LIPOPROTEIN"/>
    <property type="match status" value="1"/>
</dbReference>
<dbReference type="Gene3D" id="2.50.20.10">
    <property type="entry name" value="Lipoprotein localisation LolA/LolB/LppX"/>
    <property type="match status" value="1"/>
</dbReference>
<keyword evidence="1" id="KW-0732">Signal</keyword>
<feature type="signal peptide" evidence="1">
    <location>
        <begin position="1"/>
        <end position="20"/>
    </location>
</feature>
<dbReference type="Proteomes" id="UP000223749">
    <property type="component" value="Chromosome"/>
</dbReference>
<name>A0A2D1U8I6_9SPHI</name>
<dbReference type="EMBL" id="CP024091">
    <property type="protein sequence ID" value="ATP57913.1"/>
    <property type="molecule type" value="Genomic_DNA"/>
</dbReference>
<dbReference type="KEGG" id="pgs:CPT03_16325"/>
<dbReference type="Pfam" id="PF14125">
    <property type="entry name" value="DUF4292"/>
    <property type="match status" value="1"/>
</dbReference>
<dbReference type="RefSeq" id="WP_099439822.1">
    <property type="nucleotide sequence ID" value="NZ_CP024091.1"/>
</dbReference>
<dbReference type="OrthoDB" id="849114at2"/>
<evidence type="ECO:0000313" key="2">
    <source>
        <dbReference type="EMBL" id="ATP57913.1"/>
    </source>
</evidence>
<sequence>MRRNIFNSLLFLALVSVIMACKTKKAIVKPPSVVETKEDTRKSETIKLLRDKDISFSTLSLKAKAGLDINGNTNNVNMNIRMEKDKKIWVSITALGIEVARALITPDSIKVRNNLQGVYLKKPFNYVHTYTNKQVDFALLQAIFSGNTVGDFFRDETLIAQENGVWTLSGVNEGLAYRVIFNTLLKVNEHNLNDIASGRALRVLYGEYQNINGYLFPTNLKINSMAGDKRININLDFSKIERNVELEFPFNVPNKYEVIN</sequence>
<organism evidence="2 3">
    <name type="scientific">Pedobacter ginsengisoli</name>
    <dbReference type="NCBI Taxonomy" id="363852"/>
    <lineage>
        <taxon>Bacteria</taxon>
        <taxon>Pseudomonadati</taxon>
        <taxon>Bacteroidota</taxon>
        <taxon>Sphingobacteriia</taxon>
        <taxon>Sphingobacteriales</taxon>
        <taxon>Sphingobacteriaceae</taxon>
        <taxon>Pedobacter</taxon>
    </lineage>
</organism>
<dbReference type="AlphaFoldDB" id="A0A2D1U8I6"/>
<evidence type="ECO:0000256" key="1">
    <source>
        <dbReference type="SAM" id="SignalP"/>
    </source>
</evidence>
<proteinExistence type="predicted"/>
<accession>A0A2D1U8I6</accession>
<evidence type="ECO:0008006" key="4">
    <source>
        <dbReference type="Google" id="ProtNLM"/>
    </source>
</evidence>